<dbReference type="OrthoDB" id="2100128at2759"/>
<comment type="caution">
    <text evidence="1">The sequence shown here is derived from an EMBL/GenBank/DDBJ whole genome shotgun (WGS) entry which is preliminary data.</text>
</comment>
<dbReference type="PANTHER" id="PTHR39398">
    <property type="entry name" value="YALI0F14311P"/>
    <property type="match status" value="1"/>
</dbReference>
<organism evidence="1 2">
    <name type="scientific">Rhodocollybia butyracea</name>
    <dbReference type="NCBI Taxonomy" id="206335"/>
    <lineage>
        <taxon>Eukaryota</taxon>
        <taxon>Fungi</taxon>
        <taxon>Dikarya</taxon>
        <taxon>Basidiomycota</taxon>
        <taxon>Agaricomycotina</taxon>
        <taxon>Agaricomycetes</taxon>
        <taxon>Agaricomycetidae</taxon>
        <taxon>Agaricales</taxon>
        <taxon>Marasmiineae</taxon>
        <taxon>Omphalotaceae</taxon>
        <taxon>Rhodocollybia</taxon>
    </lineage>
</organism>
<protein>
    <submittedName>
        <fullName evidence="1">Uncharacterized protein</fullName>
    </submittedName>
</protein>
<accession>A0A9P5QA15</accession>
<name>A0A9P5QA15_9AGAR</name>
<dbReference type="EMBL" id="JADNRY010000003">
    <property type="protein sequence ID" value="KAF9077467.1"/>
    <property type="molecule type" value="Genomic_DNA"/>
</dbReference>
<keyword evidence="2" id="KW-1185">Reference proteome</keyword>
<feature type="non-terminal residue" evidence="1">
    <location>
        <position position="308"/>
    </location>
</feature>
<reference evidence="1" key="1">
    <citation type="submission" date="2020-11" db="EMBL/GenBank/DDBJ databases">
        <authorList>
            <consortium name="DOE Joint Genome Institute"/>
            <person name="Ahrendt S."/>
            <person name="Riley R."/>
            <person name="Andreopoulos W."/>
            <person name="Labutti K."/>
            <person name="Pangilinan J."/>
            <person name="Ruiz-Duenas F.J."/>
            <person name="Barrasa J.M."/>
            <person name="Sanchez-Garcia M."/>
            <person name="Camarero S."/>
            <person name="Miyauchi S."/>
            <person name="Serrano A."/>
            <person name="Linde D."/>
            <person name="Babiker R."/>
            <person name="Drula E."/>
            <person name="Ayuso-Fernandez I."/>
            <person name="Pacheco R."/>
            <person name="Padilla G."/>
            <person name="Ferreira P."/>
            <person name="Barriuso J."/>
            <person name="Kellner H."/>
            <person name="Castanera R."/>
            <person name="Alfaro M."/>
            <person name="Ramirez L."/>
            <person name="Pisabarro A.G."/>
            <person name="Kuo A."/>
            <person name="Tritt A."/>
            <person name="Lipzen A."/>
            <person name="He G."/>
            <person name="Yan M."/>
            <person name="Ng V."/>
            <person name="Cullen D."/>
            <person name="Martin F."/>
            <person name="Rosso M.-N."/>
            <person name="Henrissat B."/>
            <person name="Hibbett D."/>
            <person name="Martinez A.T."/>
            <person name="Grigoriev I.V."/>
        </authorList>
    </citation>
    <scope>NUCLEOTIDE SEQUENCE</scope>
    <source>
        <strain evidence="1">AH 40177</strain>
    </source>
</reference>
<sequence>RGNSNRRLENIASVSRSSGLEKDGDALKDLKTQEEYRDFIQNKLESYWKHPTRELEENLLILFRKLREGIVSSKRNDSFSTEVNESSLYLATLFNSPRQLGSILPHFVTHPSTFQSSSVNAILAVLLNQLILSYPSQTLYRQSLYPISKSFFQTSSKTYNWITNISSSLSTRNFSKFEKLTRRSSFASILEDSTPESLSDGLGALSISSSNQTPNRELARKALYHAVQLLRARVRDSVWSIIRSSYRELSCNADSGTRDWLIRSLFLNTADSEDDSGISLDNWLEQKEVEGHIRPKENIAGRWIVRKV</sequence>
<evidence type="ECO:0000313" key="2">
    <source>
        <dbReference type="Proteomes" id="UP000772434"/>
    </source>
</evidence>
<evidence type="ECO:0000313" key="1">
    <source>
        <dbReference type="EMBL" id="KAF9077467.1"/>
    </source>
</evidence>
<dbReference type="AlphaFoldDB" id="A0A9P5QA15"/>
<dbReference type="PANTHER" id="PTHR39398:SF1">
    <property type="entry name" value="CSN8_PSMD8_EIF3K DOMAIN-CONTAINING PROTEIN"/>
    <property type="match status" value="1"/>
</dbReference>
<proteinExistence type="predicted"/>
<dbReference type="Proteomes" id="UP000772434">
    <property type="component" value="Unassembled WGS sequence"/>
</dbReference>
<gene>
    <name evidence="1" type="ORF">BDP27DRAFT_1253367</name>
</gene>